<keyword evidence="6" id="KW-0503">Monooxygenase</keyword>
<dbReference type="InterPro" id="IPR002401">
    <property type="entry name" value="Cyt_P450_E_grp-I"/>
</dbReference>
<name>A0ABQ5C720_9ASTR</name>
<evidence type="ECO:0000256" key="4">
    <source>
        <dbReference type="ARBA" id="ARBA00023002"/>
    </source>
</evidence>
<reference evidence="8" key="1">
    <citation type="journal article" date="2022" name="Int. J. Mol. Sci.">
        <title>Draft Genome of Tanacetum Coccineum: Genomic Comparison of Closely Related Tanacetum-Family Plants.</title>
        <authorList>
            <person name="Yamashiro T."/>
            <person name="Shiraishi A."/>
            <person name="Nakayama K."/>
            <person name="Satake H."/>
        </authorList>
    </citation>
    <scope>NUCLEOTIDE SEQUENCE</scope>
</reference>
<dbReference type="PRINTS" id="PR00385">
    <property type="entry name" value="P450"/>
</dbReference>
<dbReference type="Pfam" id="PF13966">
    <property type="entry name" value="zf-RVT"/>
    <property type="match status" value="1"/>
</dbReference>
<proteinExistence type="inferred from homology"/>
<reference evidence="8" key="2">
    <citation type="submission" date="2022-01" db="EMBL/GenBank/DDBJ databases">
        <authorList>
            <person name="Yamashiro T."/>
            <person name="Shiraishi A."/>
            <person name="Satake H."/>
            <person name="Nakayama K."/>
        </authorList>
    </citation>
    <scope>NUCLEOTIDE SEQUENCE</scope>
</reference>
<dbReference type="PANTHER" id="PTHR24296">
    <property type="entry name" value="CYTOCHROME P450"/>
    <property type="match status" value="1"/>
</dbReference>
<protein>
    <submittedName>
        <fullName evidence="8">Alkane hydroxylase MAH1-like protein</fullName>
    </submittedName>
</protein>
<gene>
    <name evidence="8" type="ORF">Tco_0892833</name>
</gene>
<dbReference type="Proteomes" id="UP001151760">
    <property type="component" value="Unassembled WGS sequence"/>
</dbReference>
<comment type="caution">
    <text evidence="8">The sequence shown here is derived from an EMBL/GenBank/DDBJ whole genome shotgun (WGS) entry which is preliminary data.</text>
</comment>
<comment type="cofactor">
    <cofactor evidence="1">
        <name>heme</name>
        <dbReference type="ChEBI" id="CHEBI:30413"/>
    </cofactor>
</comment>
<dbReference type="PRINTS" id="PR00463">
    <property type="entry name" value="EP450I"/>
</dbReference>
<keyword evidence="3 6" id="KW-0479">Metal-binding</keyword>
<evidence type="ECO:0000256" key="5">
    <source>
        <dbReference type="ARBA" id="ARBA00023004"/>
    </source>
</evidence>
<dbReference type="CDD" id="cd11064">
    <property type="entry name" value="CYP86A"/>
    <property type="match status" value="1"/>
</dbReference>
<evidence type="ECO:0000256" key="2">
    <source>
        <dbReference type="ARBA" id="ARBA00010617"/>
    </source>
</evidence>
<evidence type="ECO:0000259" key="7">
    <source>
        <dbReference type="Pfam" id="PF13966"/>
    </source>
</evidence>
<comment type="similarity">
    <text evidence="2 6">Belongs to the cytochrome P450 family.</text>
</comment>
<keyword evidence="5 6" id="KW-0408">Iron</keyword>
<dbReference type="InterPro" id="IPR001128">
    <property type="entry name" value="Cyt_P450"/>
</dbReference>
<dbReference type="PROSITE" id="PS00086">
    <property type="entry name" value="CYTOCHROME_P450"/>
    <property type="match status" value="1"/>
</dbReference>
<feature type="domain" description="Reverse transcriptase zinc-binding" evidence="7">
    <location>
        <begin position="47"/>
        <end position="129"/>
    </location>
</feature>
<dbReference type="InterPro" id="IPR026960">
    <property type="entry name" value="RVT-Znf"/>
</dbReference>
<dbReference type="Gene3D" id="1.10.630.10">
    <property type="entry name" value="Cytochrome P450"/>
    <property type="match status" value="1"/>
</dbReference>
<evidence type="ECO:0000256" key="1">
    <source>
        <dbReference type="ARBA" id="ARBA00001971"/>
    </source>
</evidence>
<evidence type="ECO:0000256" key="3">
    <source>
        <dbReference type="ARBA" id="ARBA00022723"/>
    </source>
</evidence>
<keyword evidence="6" id="KW-0349">Heme</keyword>
<evidence type="ECO:0000313" key="8">
    <source>
        <dbReference type="EMBL" id="GJT22896.1"/>
    </source>
</evidence>
<organism evidence="8 9">
    <name type="scientific">Tanacetum coccineum</name>
    <dbReference type="NCBI Taxonomy" id="301880"/>
    <lineage>
        <taxon>Eukaryota</taxon>
        <taxon>Viridiplantae</taxon>
        <taxon>Streptophyta</taxon>
        <taxon>Embryophyta</taxon>
        <taxon>Tracheophyta</taxon>
        <taxon>Spermatophyta</taxon>
        <taxon>Magnoliopsida</taxon>
        <taxon>eudicotyledons</taxon>
        <taxon>Gunneridae</taxon>
        <taxon>Pentapetalae</taxon>
        <taxon>asterids</taxon>
        <taxon>campanulids</taxon>
        <taxon>Asterales</taxon>
        <taxon>Asteraceae</taxon>
        <taxon>Asteroideae</taxon>
        <taxon>Anthemideae</taxon>
        <taxon>Anthemidinae</taxon>
        <taxon>Tanacetum</taxon>
    </lineage>
</organism>
<dbReference type="InterPro" id="IPR017972">
    <property type="entry name" value="Cyt_P450_CS"/>
</dbReference>
<dbReference type="EMBL" id="BQNB010014008">
    <property type="protein sequence ID" value="GJT22896.1"/>
    <property type="molecule type" value="Genomic_DNA"/>
</dbReference>
<accession>A0ABQ5C720</accession>
<sequence length="618" mass="70672">MTSSFCRVPRSGVEQDQLTDLTTYVEGVVLGVTPDRWYWTLDGSGEFSVASARKVIDDNRFPEVSTQTRWIKAVPIKVNIHAWKVRMDCLPTRLNISRRGIDIPSILCPVCGSVTESSSHLFFDCLVAKDNFRKICRWWEVDFMEVHTFDEWVSWIVNLRIPIKHKRLLEGVVFLYRRRLPVTNWPVLGLTPDILLNCHRIHDFATDIVKLSNATFLLKGPWFANINMLLISDPSNIHYMLSKNFQNYPKGPEFGKMFDVLGDGIFNSDHELWEIHRKTTMSLLKQADFQTLLETTIVKKVENGLLPVLEFASTYYDPESLSIDLPFIPCEKAFTDAEEALLWRHVLPEKVWKLQKRFGLGKEKKMNEATKAFDEFIYGYLSRIQGTVGMVHDKETGLLTSLVRGFEGKSGVDVGKFSRDTILSLMIAGRDTTSTALSWFFYLLAKNPSVESKIRAEIGEKWGVKELDKLIYLHGGICEALRLYPPVALEHKAPLKADVLPSGHVIDANTRIILCFYSMGRMEDIWGEDCMEFKPERWFTKDGGIKHEPSYKFTAFHAGPRTCLGKEMGFIQIKMVAASIISRYRVELVEGHKVCPSDSIILQMKYGLKVKLLPIINI</sequence>
<dbReference type="InterPro" id="IPR036396">
    <property type="entry name" value="Cyt_P450_sf"/>
</dbReference>
<dbReference type="SUPFAM" id="SSF48264">
    <property type="entry name" value="Cytochrome P450"/>
    <property type="match status" value="1"/>
</dbReference>
<evidence type="ECO:0000256" key="6">
    <source>
        <dbReference type="RuleBase" id="RU000461"/>
    </source>
</evidence>
<dbReference type="Pfam" id="PF00067">
    <property type="entry name" value="p450"/>
    <property type="match status" value="1"/>
</dbReference>
<evidence type="ECO:0000313" key="9">
    <source>
        <dbReference type="Proteomes" id="UP001151760"/>
    </source>
</evidence>
<keyword evidence="9" id="KW-1185">Reference proteome</keyword>
<keyword evidence="4 6" id="KW-0560">Oxidoreductase</keyword>